<dbReference type="EMBL" id="FOKU01000001">
    <property type="protein sequence ID" value="SFB66311.1"/>
    <property type="molecule type" value="Genomic_DNA"/>
</dbReference>
<dbReference type="Pfam" id="PF16403">
    <property type="entry name" value="Bact_surface_Ig-like"/>
    <property type="match status" value="1"/>
</dbReference>
<dbReference type="Proteomes" id="UP000198940">
    <property type="component" value="Unassembled WGS sequence"/>
</dbReference>
<evidence type="ECO:0000313" key="3">
    <source>
        <dbReference type="EMBL" id="SFB66311.1"/>
    </source>
</evidence>
<dbReference type="Proteomes" id="UP000184031">
    <property type="component" value="Unassembled WGS sequence"/>
</dbReference>
<name>A0A1M6P3Z8_9FLAO</name>
<feature type="chain" id="PRO_5009919947" description="Pesticidal crystal protein Cry22Aa Ig-like domain-containing protein" evidence="1">
    <location>
        <begin position="23"/>
        <end position="203"/>
    </location>
</feature>
<keyword evidence="6" id="KW-1185">Reference proteome</keyword>
<dbReference type="STRING" id="1055723.SAMN05216293_0027"/>
<feature type="domain" description="Pesticidal crystal protein Cry22Aa Ig-like" evidence="2">
    <location>
        <begin position="44"/>
        <end position="103"/>
    </location>
</feature>
<accession>A0A1M6P3Z8</accession>
<comment type="caution">
    <text evidence="4">The sequence shown here is derived from an EMBL/GenBank/DDBJ whole genome shotgun (WGS) entry which is preliminary data.</text>
</comment>
<dbReference type="InterPro" id="IPR032179">
    <property type="entry name" value="Cry22Aa_Ig-like"/>
</dbReference>
<proteinExistence type="predicted"/>
<dbReference type="InterPro" id="IPR013783">
    <property type="entry name" value="Ig-like_fold"/>
</dbReference>
<dbReference type="Gene3D" id="2.60.40.10">
    <property type="entry name" value="Immunoglobulins"/>
    <property type="match status" value="1"/>
</dbReference>
<organism evidence="4 5">
    <name type="scientific">Flagellimonas taeanensis</name>
    <dbReference type="NCBI Taxonomy" id="1005926"/>
    <lineage>
        <taxon>Bacteria</taxon>
        <taxon>Pseudomonadati</taxon>
        <taxon>Bacteroidota</taxon>
        <taxon>Flavobacteriia</taxon>
        <taxon>Flavobacteriales</taxon>
        <taxon>Flavobacteriaceae</taxon>
        <taxon>Flagellimonas</taxon>
    </lineage>
</organism>
<sequence>MMRKISIYILALMAFVATVSCHKETTEGLSLVTNYAVFEYEALVVVEVGDDYTPNANATENGQSIAVETSSDVDTNTVGIYGVTYSAINSDGFEASVFQTVVVHDPSIIGTDVSGNIWDKGNNSRTGVISLVEGTTSIFYATDFGFAGAFPVYFQMDGDVISEIPQTYAFDVSNVDLTYDPVTREFTTLIHPQGFGYTFEYQN</sequence>
<gene>
    <name evidence="3" type="ORF">SAMN04487891_10127</name>
    <name evidence="4" type="ORF">SAMN05216293_0027</name>
</gene>
<reference evidence="4 5" key="1">
    <citation type="submission" date="2016-11" db="EMBL/GenBank/DDBJ databases">
        <authorList>
            <person name="Varghese N."/>
            <person name="Submissions S."/>
        </authorList>
    </citation>
    <scope>NUCLEOTIDE SEQUENCE [LARGE SCALE GENOMIC DNA]</scope>
    <source>
        <strain evidence="4 5">CGMCC 1.12174</strain>
        <strain evidence="3 6">DSM 26351</strain>
    </source>
</reference>
<feature type="signal peptide" evidence="1">
    <location>
        <begin position="1"/>
        <end position="22"/>
    </location>
</feature>
<evidence type="ECO:0000256" key="1">
    <source>
        <dbReference type="SAM" id="SignalP"/>
    </source>
</evidence>
<protein>
    <recommendedName>
        <fullName evidence="2">Pesticidal crystal protein Cry22Aa Ig-like domain-containing protein</fullName>
    </recommendedName>
</protein>
<evidence type="ECO:0000313" key="4">
    <source>
        <dbReference type="EMBL" id="SHK02709.1"/>
    </source>
</evidence>
<evidence type="ECO:0000313" key="6">
    <source>
        <dbReference type="Proteomes" id="UP000198940"/>
    </source>
</evidence>
<dbReference type="EMBL" id="FRAT01000001">
    <property type="protein sequence ID" value="SHK02709.1"/>
    <property type="molecule type" value="Genomic_DNA"/>
</dbReference>
<dbReference type="OrthoDB" id="1423116at2"/>
<evidence type="ECO:0000313" key="5">
    <source>
        <dbReference type="Proteomes" id="UP000184031"/>
    </source>
</evidence>
<keyword evidence="1" id="KW-0732">Signal</keyword>
<dbReference type="AlphaFoldDB" id="A0A1M6P3Z8"/>
<evidence type="ECO:0000259" key="2">
    <source>
        <dbReference type="Pfam" id="PF16403"/>
    </source>
</evidence>
<dbReference type="PROSITE" id="PS51257">
    <property type="entry name" value="PROKAR_LIPOPROTEIN"/>
    <property type="match status" value="1"/>
</dbReference>